<accession>A0A8S4Q696</accession>
<dbReference type="EMBL" id="CAIIXF020000012">
    <property type="protein sequence ID" value="CAH1802087.1"/>
    <property type="molecule type" value="Genomic_DNA"/>
</dbReference>
<dbReference type="OrthoDB" id="5951204at2759"/>
<organism evidence="2 3">
    <name type="scientific">Owenia fusiformis</name>
    <name type="common">Polychaete worm</name>
    <dbReference type="NCBI Taxonomy" id="6347"/>
    <lineage>
        <taxon>Eukaryota</taxon>
        <taxon>Metazoa</taxon>
        <taxon>Spiralia</taxon>
        <taxon>Lophotrochozoa</taxon>
        <taxon>Annelida</taxon>
        <taxon>Polychaeta</taxon>
        <taxon>Sedentaria</taxon>
        <taxon>Canalipalpata</taxon>
        <taxon>Sabellida</taxon>
        <taxon>Oweniida</taxon>
        <taxon>Oweniidae</taxon>
        <taxon>Owenia</taxon>
    </lineage>
</organism>
<feature type="compositionally biased region" description="Polar residues" evidence="1">
    <location>
        <begin position="33"/>
        <end position="46"/>
    </location>
</feature>
<comment type="caution">
    <text evidence="2">The sequence shown here is derived from an EMBL/GenBank/DDBJ whole genome shotgun (WGS) entry which is preliminary data.</text>
</comment>
<sequence length="231" mass="26633">DSDTSSSCSSNHSKDSKKVKSKSKKKKKKSKSGINQTRSNSCQNPQKYPHIGLKYEFSRMKIKYNDLDINLFTAGALNLLVKEIENHSISKRELLVQLKHIIELMYINKRGYPWHQVRNFHANILSEIEAGEMTWGDDTTHIFSHLSVNKKQVSNNTSVHTGQRISWYCVEYNRDNCNESSAHMSKLPIKGQTRLLEHICSNCYVRDKTKSNHSKLKCTHPNVSYTNYPSK</sequence>
<dbReference type="AlphaFoldDB" id="A0A8S4Q696"/>
<reference evidence="2" key="1">
    <citation type="submission" date="2022-03" db="EMBL/GenBank/DDBJ databases">
        <authorList>
            <person name="Martin C."/>
        </authorList>
    </citation>
    <scope>NUCLEOTIDE SEQUENCE</scope>
</reference>
<feature type="compositionally biased region" description="Basic residues" evidence="1">
    <location>
        <begin position="19"/>
        <end position="31"/>
    </location>
</feature>
<evidence type="ECO:0000313" key="2">
    <source>
        <dbReference type="EMBL" id="CAH1802087.1"/>
    </source>
</evidence>
<gene>
    <name evidence="2" type="ORF">OFUS_LOCUS25803</name>
</gene>
<evidence type="ECO:0000256" key="1">
    <source>
        <dbReference type="SAM" id="MobiDB-lite"/>
    </source>
</evidence>
<name>A0A8S4Q696_OWEFU</name>
<evidence type="ECO:0000313" key="3">
    <source>
        <dbReference type="Proteomes" id="UP000749559"/>
    </source>
</evidence>
<protein>
    <submittedName>
        <fullName evidence="2">Uncharacterized protein</fullName>
    </submittedName>
</protein>
<feature type="non-terminal residue" evidence="2">
    <location>
        <position position="1"/>
    </location>
</feature>
<dbReference type="Proteomes" id="UP000749559">
    <property type="component" value="Unassembled WGS sequence"/>
</dbReference>
<feature type="region of interest" description="Disordered" evidence="1">
    <location>
        <begin position="1"/>
        <end position="47"/>
    </location>
</feature>
<feature type="compositionally biased region" description="Low complexity" evidence="1">
    <location>
        <begin position="1"/>
        <end position="11"/>
    </location>
</feature>
<proteinExistence type="predicted"/>
<keyword evidence="3" id="KW-1185">Reference proteome</keyword>